<reference evidence="1" key="1">
    <citation type="submission" date="2018-10" db="EMBL/GenBank/DDBJ databases">
        <title>Hidden diversity of soil giant viruses.</title>
        <authorList>
            <person name="Schulz F."/>
            <person name="Alteio L."/>
            <person name="Goudeau D."/>
            <person name="Ryan E.M."/>
            <person name="Malmstrom R.R."/>
            <person name="Blanchard J."/>
            <person name="Woyke T."/>
        </authorList>
    </citation>
    <scope>NUCLEOTIDE SEQUENCE</scope>
    <source>
        <strain evidence="1">HYV1</strain>
    </source>
</reference>
<evidence type="ECO:0000313" key="1">
    <source>
        <dbReference type="EMBL" id="AYV84199.1"/>
    </source>
</evidence>
<protein>
    <submittedName>
        <fullName evidence="1">Uncharacterized protein</fullName>
    </submittedName>
</protein>
<dbReference type="EMBL" id="MK072401">
    <property type="protein sequence ID" value="AYV84199.1"/>
    <property type="molecule type" value="Genomic_DNA"/>
</dbReference>
<organism evidence="1">
    <name type="scientific">Hyperionvirus sp</name>
    <dbReference type="NCBI Taxonomy" id="2487770"/>
    <lineage>
        <taxon>Viruses</taxon>
        <taxon>Varidnaviria</taxon>
        <taxon>Bamfordvirae</taxon>
        <taxon>Nucleocytoviricota</taxon>
        <taxon>Megaviricetes</taxon>
        <taxon>Imitervirales</taxon>
        <taxon>Mimiviridae</taxon>
        <taxon>Klosneuvirinae</taxon>
    </lineage>
</organism>
<sequence>MTNLRSCILIILQITAICNAIRMGWKIHLADNKKLIFRKKLKDMTRMDHNIIKLVDHLINMRV</sequence>
<accession>A0A3G5AFP2</accession>
<gene>
    <name evidence="1" type="ORF">Hyperionvirus19_23</name>
</gene>
<proteinExistence type="predicted"/>
<name>A0A3G5AFP2_9VIRU</name>